<evidence type="ECO:0000313" key="4">
    <source>
        <dbReference type="Proteomes" id="UP000680638"/>
    </source>
</evidence>
<accession>A0ABQ4LUK3</accession>
<keyword evidence="2" id="KW-0812">Transmembrane</keyword>
<reference evidence="3 4" key="1">
    <citation type="submission" date="2021-03" db="EMBL/GenBank/DDBJ databases">
        <title>Antimicrobial resistance genes in bacteria isolated from Japanese honey, and their potential for conferring macrolide and lincosamide resistance in the American foulbrood pathogen Paenibacillus larvae.</title>
        <authorList>
            <person name="Okamoto M."/>
            <person name="Kumagai M."/>
            <person name="Kanamori H."/>
            <person name="Takamatsu D."/>
        </authorList>
    </citation>
    <scope>NUCLEOTIDE SEQUENCE [LARGE SCALE GENOMIC DNA]</scope>
    <source>
        <strain evidence="3 4">J21TS3</strain>
    </source>
</reference>
<comment type="caution">
    <text evidence="3">The sequence shown here is derived from an EMBL/GenBank/DDBJ whole genome shotgun (WGS) entry which is preliminary data.</text>
</comment>
<feature type="region of interest" description="Disordered" evidence="1">
    <location>
        <begin position="497"/>
        <end position="525"/>
    </location>
</feature>
<evidence type="ECO:0000256" key="2">
    <source>
        <dbReference type="SAM" id="Phobius"/>
    </source>
</evidence>
<dbReference type="Gene3D" id="1.10.510.10">
    <property type="entry name" value="Transferase(Phosphotransferase) domain 1"/>
    <property type="match status" value="1"/>
</dbReference>
<feature type="region of interest" description="Disordered" evidence="1">
    <location>
        <begin position="314"/>
        <end position="372"/>
    </location>
</feature>
<protein>
    <recommendedName>
        <fullName evidence="5">Protein kinase domain-containing protein</fullName>
    </recommendedName>
</protein>
<feature type="transmembrane region" description="Helical" evidence="2">
    <location>
        <begin position="446"/>
        <end position="468"/>
    </location>
</feature>
<dbReference type="RefSeq" id="WP_212949032.1">
    <property type="nucleotide sequence ID" value="NZ_BORW01000006.1"/>
</dbReference>
<proteinExistence type="predicted"/>
<keyword evidence="2" id="KW-1133">Transmembrane helix</keyword>
<evidence type="ECO:0000313" key="3">
    <source>
        <dbReference type="EMBL" id="GIO66952.1"/>
    </source>
</evidence>
<keyword evidence="2" id="KW-0472">Membrane</keyword>
<dbReference type="Proteomes" id="UP000680638">
    <property type="component" value="Unassembled WGS sequence"/>
</dbReference>
<name>A0ABQ4LUK3_9BACL</name>
<evidence type="ECO:0008006" key="5">
    <source>
        <dbReference type="Google" id="ProtNLM"/>
    </source>
</evidence>
<organism evidence="3 4">
    <name type="scientific">Paenibacillus cookii</name>
    <dbReference type="NCBI Taxonomy" id="157839"/>
    <lineage>
        <taxon>Bacteria</taxon>
        <taxon>Bacillati</taxon>
        <taxon>Bacillota</taxon>
        <taxon>Bacilli</taxon>
        <taxon>Bacillales</taxon>
        <taxon>Paenibacillaceae</taxon>
        <taxon>Paenibacillus</taxon>
    </lineage>
</organism>
<gene>
    <name evidence="3" type="ORF">J21TS3_17730</name>
</gene>
<dbReference type="InterPro" id="IPR011009">
    <property type="entry name" value="Kinase-like_dom_sf"/>
</dbReference>
<keyword evidence="4" id="KW-1185">Reference proteome</keyword>
<evidence type="ECO:0000256" key="1">
    <source>
        <dbReference type="SAM" id="MobiDB-lite"/>
    </source>
</evidence>
<feature type="compositionally biased region" description="Low complexity" evidence="1">
    <location>
        <begin position="314"/>
        <end position="335"/>
    </location>
</feature>
<dbReference type="EMBL" id="BORW01000006">
    <property type="protein sequence ID" value="GIO66952.1"/>
    <property type="molecule type" value="Genomic_DNA"/>
</dbReference>
<sequence>MSFQPNAGDSISINGKTYTVGQHPAAPGLAYAQAGRQGIVYQLIPQNGGPEEAKALKVFFPKFRIPAMVYQSETMEIYSESPGLQVCKRDVLTPERNGELITEHPDLLYAVLMPWVHGVTWFDVIAEQKQLKRTESLALAKALAAIGSGMEQRGLAHCDLSAPNVMLPFFSEVDMPGKKSVVELVDVEQMYSPKMDRPDVLLSGSPGYAAHRTVQSGLWSAYADRFAGAIIIAEMLGWCDPHVVEKAWGESYFDQHEMQNPCERYFVLKKSLERNWGTKVSELFARAWESQDISSCPTFGEWLVVLSSMNGNELPQPQAEAEPAAEPGKAEAAGPRSKGALETAAAAAALPDMEEQAPRRTAAGAAESGNEHGVVDRLFNQAREMEQKGDLKGALEVYRSAHHFVPAGSPMQVELEAAIAGLEETLNPKPQEQPSGKIPFYRSRKWLAAGIAALILVVGSAFAVNQILADRAEQKEAEALAKQQEEARKAELQKLEEEKRKQAEAEAQRKQAEEKRKKEEAEKKRKQEEAIKLAKQKEEKQKLQQKYEQQAKYEAYLAKKKLAEEKKKAAEKQRLQELYEKQAQYEAYLKQQKILQEKLEQQRIQQAKEAAARKQQQARELQKRRSNQVVQLIASYNQAYNAQKTGNTSKARQYALNFISLYEKDAAYFKTVGKVSSRANAIYKFLANTGYILPNI</sequence>
<dbReference type="SUPFAM" id="SSF56112">
    <property type="entry name" value="Protein kinase-like (PK-like)"/>
    <property type="match status" value="1"/>
</dbReference>